<keyword evidence="6" id="KW-0408">Iron</keyword>
<evidence type="ECO:0000256" key="7">
    <source>
        <dbReference type="ARBA" id="ARBA00023065"/>
    </source>
</evidence>
<comment type="similarity">
    <text evidence="11 12">Belongs to the TonB-dependent receptor family.</text>
</comment>
<dbReference type="GO" id="GO:0006826">
    <property type="term" value="P:iron ion transport"/>
    <property type="evidence" value="ECO:0007669"/>
    <property type="project" value="UniProtKB-KW"/>
</dbReference>
<organism evidence="16 17">
    <name type="scientific">Steroidobacter agaridevorans</name>
    <dbReference type="NCBI Taxonomy" id="2695856"/>
    <lineage>
        <taxon>Bacteria</taxon>
        <taxon>Pseudomonadati</taxon>
        <taxon>Pseudomonadota</taxon>
        <taxon>Gammaproteobacteria</taxon>
        <taxon>Steroidobacterales</taxon>
        <taxon>Steroidobacteraceae</taxon>
        <taxon>Steroidobacter</taxon>
    </lineage>
</organism>
<keyword evidence="5 11" id="KW-0812">Transmembrane</keyword>
<protein>
    <submittedName>
        <fullName evidence="16">TonB-dependent receptor</fullName>
    </submittedName>
</protein>
<keyword evidence="16" id="KW-0675">Receptor</keyword>
<evidence type="ECO:0000256" key="2">
    <source>
        <dbReference type="ARBA" id="ARBA00022448"/>
    </source>
</evidence>
<accession>A0A829YB02</accession>
<feature type="chain" id="PRO_5032631932" evidence="13">
    <location>
        <begin position="34"/>
        <end position="796"/>
    </location>
</feature>
<evidence type="ECO:0000256" key="11">
    <source>
        <dbReference type="PROSITE-ProRule" id="PRU01360"/>
    </source>
</evidence>
<keyword evidence="4" id="KW-0410">Iron transport</keyword>
<dbReference type="InterPro" id="IPR000531">
    <property type="entry name" value="Beta-barrel_TonB"/>
</dbReference>
<comment type="caution">
    <text evidence="16">The sequence shown here is derived from an EMBL/GenBank/DDBJ whole genome shotgun (WGS) entry which is preliminary data.</text>
</comment>
<evidence type="ECO:0000256" key="5">
    <source>
        <dbReference type="ARBA" id="ARBA00022692"/>
    </source>
</evidence>
<evidence type="ECO:0000256" key="12">
    <source>
        <dbReference type="RuleBase" id="RU003357"/>
    </source>
</evidence>
<evidence type="ECO:0000256" key="10">
    <source>
        <dbReference type="ARBA" id="ARBA00023237"/>
    </source>
</evidence>
<dbReference type="GO" id="GO:0009279">
    <property type="term" value="C:cell outer membrane"/>
    <property type="evidence" value="ECO:0007669"/>
    <property type="project" value="UniProtKB-SubCell"/>
</dbReference>
<evidence type="ECO:0000313" key="17">
    <source>
        <dbReference type="Proteomes" id="UP000445000"/>
    </source>
</evidence>
<feature type="domain" description="TonB-dependent receptor plug" evidence="15">
    <location>
        <begin position="62"/>
        <end position="171"/>
    </location>
</feature>
<dbReference type="PANTHER" id="PTHR32552:SF81">
    <property type="entry name" value="TONB-DEPENDENT OUTER MEMBRANE RECEPTOR"/>
    <property type="match status" value="1"/>
</dbReference>
<comment type="subcellular location">
    <subcellularLocation>
        <location evidence="1 11">Cell outer membrane</location>
        <topology evidence="1 11">Multi-pass membrane protein</topology>
    </subcellularLocation>
</comment>
<gene>
    <name evidence="16" type="primary">fyuA_3</name>
    <name evidence="16" type="ORF">GCM10011487_18760</name>
</gene>
<dbReference type="EMBL" id="BLJN01000002">
    <property type="protein sequence ID" value="GFE79876.1"/>
    <property type="molecule type" value="Genomic_DNA"/>
</dbReference>
<keyword evidence="10 11" id="KW-0998">Cell outer membrane</keyword>
<feature type="signal peptide" evidence="13">
    <location>
        <begin position="1"/>
        <end position="33"/>
    </location>
</feature>
<keyword evidence="7" id="KW-0406">Ion transport</keyword>
<evidence type="ECO:0000259" key="14">
    <source>
        <dbReference type="Pfam" id="PF00593"/>
    </source>
</evidence>
<keyword evidence="13" id="KW-0732">Signal</keyword>
<keyword evidence="3 11" id="KW-1134">Transmembrane beta strand</keyword>
<evidence type="ECO:0000256" key="13">
    <source>
        <dbReference type="SAM" id="SignalP"/>
    </source>
</evidence>
<sequence>MAKNQARRTHRQRMICAAAVSATTVLSSGFAHAQAVASSTEPQVGQSLEEVMVTARRREESAQSVPIAVTALGAAELENHRVESLENLQTVVPALSVSAASGRPNAPVYSLRGIRPTEALYGQDPTVAVYFADVVISPAEGTNLGMYDLASLQVLKGPQGTLFGRNTTGGAVLLTPKRPGREFGGDVKIGFGNYGRNETQLGLDMPFADSFAMRLSGRTIDSDGYQTNVAPGPMNGAKLGGESTRSARVSAVWDVTDNVENYTIVSWDSKDTNGRGTVLQAINPATTLRCYDGPTNPNGPCGANEALPSYFDALERARGRDRNDVESDMRQRDETEVWGIVNTTTVSLSDTLTLKSIAGYRDFETYSEYDIDASAIPGILTSMQTATLQHASYELQLLGSAFDNRFDWVTGLYWYNEDGVQNSPGDVLVGVNPNNPFMQLGAVDNSSYSFFAQGIYRLTPELSLTAGVRWNYDEKEMTLSSKTPAACSLRDPNTGALLPADRCSVTLSDSFSQPTGTLSLDYKVRDDVLLYAASRLGYRSGGFNLRATTPVEYAPFDPETVIDLELGIKADWFVGDWRMRSNVAAYNQWYDDIQRTVGVTNPIGVPGSAIQNAAKANVFGIEVEQTIAPTDNLSLQLNYAYTKPEYDDWVDPFTGDDLTDTPFHFTPEHAAAASLTYTVPMQGAGELRFSASASYRSHVWINSLQTIQAIRRTPASVLPFMQQDAYTLLDLSAGWTGVMGSSFDISAYVKNVADKEYSLGGIQLYESARPDIRPFGIVTKAYGEPRTYGVELRYNF</sequence>
<dbReference type="PROSITE" id="PS52016">
    <property type="entry name" value="TONB_DEPENDENT_REC_3"/>
    <property type="match status" value="1"/>
</dbReference>
<dbReference type="InterPro" id="IPR012910">
    <property type="entry name" value="Plug_dom"/>
</dbReference>
<keyword evidence="17" id="KW-1185">Reference proteome</keyword>
<evidence type="ECO:0000256" key="8">
    <source>
        <dbReference type="ARBA" id="ARBA00023077"/>
    </source>
</evidence>
<keyword evidence="8 12" id="KW-0798">TonB box</keyword>
<dbReference type="Gene3D" id="2.40.170.20">
    <property type="entry name" value="TonB-dependent receptor, beta-barrel domain"/>
    <property type="match status" value="1"/>
</dbReference>
<evidence type="ECO:0000256" key="1">
    <source>
        <dbReference type="ARBA" id="ARBA00004571"/>
    </source>
</evidence>
<dbReference type="Proteomes" id="UP000445000">
    <property type="component" value="Unassembled WGS sequence"/>
</dbReference>
<dbReference type="AlphaFoldDB" id="A0A829YB02"/>
<dbReference type="SUPFAM" id="SSF56935">
    <property type="entry name" value="Porins"/>
    <property type="match status" value="1"/>
</dbReference>
<evidence type="ECO:0000256" key="9">
    <source>
        <dbReference type="ARBA" id="ARBA00023136"/>
    </source>
</evidence>
<keyword evidence="2 11" id="KW-0813">Transport</keyword>
<dbReference type="PANTHER" id="PTHR32552">
    <property type="entry name" value="FERRICHROME IRON RECEPTOR-RELATED"/>
    <property type="match status" value="1"/>
</dbReference>
<dbReference type="InterPro" id="IPR036942">
    <property type="entry name" value="Beta-barrel_TonB_sf"/>
</dbReference>
<evidence type="ECO:0000256" key="3">
    <source>
        <dbReference type="ARBA" id="ARBA00022452"/>
    </source>
</evidence>
<dbReference type="InterPro" id="IPR039426">
    <property type="entry name" value="TonB-dep_rcpt-like"/>
</dbReference>
<evidence type="ECO:0000256" key="4">
    <source>
        <dbReference type="ARBA" id="ARBA00022496"/>
    </source>
</evidence>
<evidence type="ECO:0000259" key="15">
    <source>
        <dbReference type="Pfam" id="PF07715"/>
    </source>
</evidence>
<feature type="domain" description="TonB-dependent receptor-like beta-barrel" evidence="14">
    <location>
        <begin position="306"/>
        <end position="752"/>
    </location>
</feature>
<evidence type="ECO:0000256" key="6">
    <source>
        <dbReference type="ARBA" id="ARBA00023004"/>
    </source>
</evidence>
<evidence type="ECO:0000313" key="16">
    <source>
        <dbReference type="EMBL" id="GFE79876.1"/>
    </source>
</evidence>
<proteinExistence type="inferred from homology"/>
<keyword evidence="9 11" id="KW-0472">Membrane</keyword>
<dbReference type="Pfam" id="PF07715">
    <property type="entry name" value="Plug"/>
    <property type="match status" value="1"/>
</dbReference>
<name>A0A829YB02_9GAMM</name>
<dbReference type="Pfam" id="PF00593">
    <property type="entry name" value="TonB_dep_Rec_b-barrel"/>
    <property type="match status" value="1"/>
</dbReference>
<reference evidence="17" key="1">
    <citation type="submission" date="2020-01" db="EMBL/GenBank/DDBJ databases">
        <title>'Steroidobacter agaridevorans' sp. nov., agar-degrading bacteria isolated from rhizosphere soils.</title>
        <authorList>
            <person name="Ikenaga M."/>
            <person name="Kataoka M."/>
            <person name="Murouchi A."/>
            <person name="Katsuragi S."/>
            <person name="Sakai M."/>
        </authorList>
    </citation>
    <scope>NUCLEOTIDE SEQUENCE [LARGE SCALE GENOMIC DNA]</scope>
    <source>
        <strain evidence="17">YU21-B</strain>
    </source>
</reference>